<protein>
    <submittedName>
        <fullName evidence="1">Uncharacterized protein</fullName>
    </submittedName>
</protein>
<name>A0A3P1YWC4_TANFO</name>
<comment type="caution">
    <text evidence="1">The sequence shown here is derived from an EMBL/GenBank/DDBJ whole genome shotgun (WGS) entry which is preliminary data.</text>
</comment>
<accession>A0A3P1YWC4</accession>
<sequence>MVVFYKDGFSIHIKTGNAPYEDWIRLHDELMWLMSCVNEDNVLIGGMSAVCGLIGDLMPRYKDAQSLPAVTGTCPVDEDLP</sequence>
<dbReference type="AlphaFoldDB" id="A0A3P1YWC4"/>
<dbReference type="EMBL" id="RQYN01000021">
    <property type="protein sequence ID" value="RRD75239.1"/>
    <property type="molecule type" value="Genomic_DNA"/>
</dbReference>
<dbReference type="Proteomes" id="UP000279860">
    <property type="component" value="Unassembled WGS sequence"/>
</dbReference>
<reference evidence="1 2" key="1">
    <citation type="submission" date="2018-11" db="EMBL/GenBank/DDBJ databases">
        <title>Genomes From Bacteria Associated with the Canine Oral Cavity: a Test Case for Automated Genome-Based Taxonomic Assignment.</title>
        <authorList>
            <person name="Coil D.A."/>
            <person name="Jospin G."/>
            <person name="Darling A.E."/>
            <person name="Wallis C."/>
            <person name="Davis I.J."/>
            <person name="Harris S."/>
            <person name="Eisen J.A."/>
            <person name="Holcombe L.J."/>
            <person name="O'Flynn C."/>
        </authorList>
    </citation>
    <scope>NUCLEOTIDE SEQUENCE [LARGE SCALE GENOMIC DNA]</scope>
    <source>
        <strain evidence="1 2">OH1426_COT-023</strain>
    </source>
</reference>
<evidence type="ECO:0000313" key="2">
    <source>
        <dbReference type="Proteomes" id="UP000279860"/>
    </source>
</evidence>
<proteinExistence type="predicted"/>
<evidence type="ECO:0000313" key="1">
    <source>
        <dbReference type="EMBL" id="RRD75239.1"/>
    </source>
</evidence>
<gene>
    <name evidence="1" type="ORF">EII41_06925</name>
</gene>
<organism evidence="1 2">
    <name type="scientific">Tannerella forsythia</name>
    <name type="common">Bacteroides forsythus</name>
    <dbReference type="NCBI Taxonomy" id="28112"/>
    <lineage>
        <taxon>Bacteria</taxon>
        <taxon>Pseudomonadati</taxon>
        <taxon>Bacteroidota</taxon>
        <taxon>Bacteroidia</taxon>
        <taxon>Bacteroidales</taxon>
        <taxon>Tannerellaceae</taxon>
        <taxon>Tannerella</taxon>
    </lineage>
</organism>